<evidence type="ECO:0000256" key="5">
    <source>
        <dbReference type="SAM" id="Phobius"/>
    </source>
</evidence>
<dbReference type="PANTHER" id="PTHR10846:SF8">
    <property type="entry name" value="INNER MEMBRANE PROTEIN YRBG"/>
    <property type="match status" value="1"/>
</dbReference>
<protein>
    <submittedName>
        <fullName evidence="7">Sodium:calcium antiporter</fullName>
    </submittedName>
</protein>
<evidence type="ECO:0000256" key="1">
    <source>
        <dbReference type="ARBA" id="ARBA00004141"/>
    </source>
</evidence>
<dbReference type="PANTHER" id="PTHR10846">
    <property type="entry name" value="SODIUM/POTASSIUM/CALCIUM EXCHANGER"/>
    <property type="match status" value="1"/>
</dbReference>
<evidence type="ECO:0000256" key="3">
    <source>
        <dbReference type="ARBA" id="ARBA00022989"/>
    </source>
</evidence>
<dbReference type="GO" id="GO:0006874">
    <property type="term" value="P:intracellular calcium ion homeostasis"/>
    <property type="evidence" value="ECO:0007669"/>
    <property type="project" value="TreeGrafter"/>
</dbReference>
<dbReference type="InterPro" id="IPR004837">
    <property type="entry name" value="NaCa_Exmemb"/>
</dbReference>
<dbReference type="Pfam" id="PF01699">
    <property type="entry name" value="Na_Ca_ex"/>
    <property type="match status" value="2"/>
</dbReference>
<comment type="caution">
    <text evidence="7">The sequence shown here is derived from an EMBL/GenBank/DDBJ whole genome shotgun (WGS) entry which is preliminary data.</text>
</comment>
<dbReference type="GO" id="GO:0008273">
    <property type="term" value="F:calcium, potassium:sodium antiporter activity"/>
    <property type="evidence" value="ECO:0007669"/>
    <property type="project" value="TreeGrafter"/>
</dbReference>
<feature type="transmembrane region" description="Helical" evidence="5">
    <location>
        <begin position="75"/>
        <end position="100"/>
    </location>
</feature>
<dbReference type="EMBL" id="DRUZ01000057">
    <property type="protein sequence ID" value="HHS01774.1"/>
    <property type="molecule type" value="Genomic_DNA"/>
</dbReference>
<feature type="transmembrane region" description="Helical" evidence="5">
    <location>
        <begin position="143"/>
        <end position="159"/>
    </location>
</feature>
<dbReference type="InterPro" id="IPR044880">
    <property type="entry name" value="NCX_ion-bd_dom_sf"/>
</dbReference>
<evidence type="ECO:0000256" key="4">
    <source>
        <dbReference type="ARBA" id="ARBA00023136"/>
    </source>
</evidence>
<feature type="transmembrane region" description="Helical" evidence="5">
    <location>
        <begin position="218"/>
        <end position="237"/>
    </location>
</feature>
<feature type="transmembrane region" description="Helical" evidence="5">
    <location>
        <begin position="190"/>
        <end position="212"/>
    </location>
</feature>
<feature type="transmembrane region" description="Helical" evidence="5">
    <location>
        <begin position="39"/>
        <end position="63"/>
    </location>
</feature>
<gene>
    <name evidence="7" type="ORF">ENL71_04490</name>
</gene>
<reference evidence="7" key="1">
    <citation type="journal article" date="2020" name="mSystems">
        <title>Genome- and Community-Level Interaction Insights into Carbon Utilization and Element Cycling Functions of Hydrothermarchaeota in Hydrothermal Sediment.</title>
        <authorList>
            <person name="Zhou Z."/>
            <person name="Liu Y."/>
            <person name="Xu W."/>
            <person name="Pan J."/>
            <person name="Luo Z.H."/>
            <person name="Li M."/>
        </authorList>
    </citation>
    <scope>NUCLEOTIDE SEQUENCE [LARGE SCALE GENOMIC DNA]</scope>
    <source>
        <strain evidence="7">SpSt-102</strain>
    </source>
</reference>
<dbReference type="InterPro" id="IPR004481">
    <property type="entry name" value="K/Na/Ca-exchanger"/>
</dbReference>
<feature type="transmembrane region" description="Helical" evidence="5">
    <location>
        <begin position="6"/>
        <end position="27"/>
    </location>
</feature>
<sequence>MVAGYVLKLIISLFVILLGCTFFTNAVEWFGKKLNFTDGAIGSILAAVGTALPETIIPIIAILFSKGESSHQVGIGAIAGAPFMLGTLAFFITGLAVIVYTLLKKRTLKMNVDLSVFERDLTYFMIVYGIAVATTFIQNYKIARTAIALTLFVAYLIYVKKTLADESENEETEELEELYFTKFLKLPNNLLFICVQFIFSLSIIIFGAHLFVEYVQKVATLIGISALVLSIIITPIATELPEKLNSIIWIGKKKDTLALGNITGAMVFQSSVPVVFGIIFTPWNLKGITMVSAILAFSSAALNLLWVKIKKSVNPFALLFGGVLYLIFIAYIFWI</sequence>
<evidence type="ECO:0000313" key="7">
    <source>
        <dbReference type="EMBL" id="HHS01774.1"/>
    </source>
</evidence>
<feature type="transmembrane region" description="Helical" evidence="5">
    <location>
        <begin position="313"/>
        <end position="334"/>
    </location>
</feature>
<organism evidence="7">
    <name type="scientific">Caldicellulosiruptor owensensis</name>
    <dbReference type="NCBI Taxonomy" id="55205"/>
    <lineage>
        <taxon>Bacteria</taxon>
        <taxon>Bacillati</taxon>
        <taxon>Bacillota</taxon>
        <taxon>Bacillota incertae sedis</taxon>
        <taxon>Caldicellulosiruptorales</taxon>
        <taxon>Caldicellulosiruptoraceae</taxon>
        <taxon>Caldicellulosiruptor</taxon>
    </lineage>
</organism>
<comment type="subcellular location">
    <subcellularLocation>
        <location evidence="1">Membrane</location>
        <topology evidence="1">Multi-pass membrane protein</topology>
    </subcellularLocation>
</comment>
<feature type="transmembrane region" description="Helical" evidence="5">
    <location>
        <begin position="287"/>
        <end position="306"/>
    </location>
</feature>
<keyword evidence="3 5" id="KW-1133">Transmembrane helix</keyword>
<evidence type="ECO:0000259" key="6">
    <source>
        <dbReference type="Pfam" id="PF01699"/>
    </source>
</evidence>
<feature type="transmembrane region" description="Helical" evidence="5">
    <location>
        <begin position="121"/>
        <end position="137"/>
    </location>
</feature>
<dbReference type="GO" id="GO:0005886">
    <property type="term" value="C:plasma membrane"/>
    <property type="evidence" value="ECO:0007669"/>
    <property type="project" value="TreeGrafter"/>
</dbReference>
<dbReference type="GO" id="GO:0005262">
    <property type="term" value="F:calcium channel activity"/>
    <property type="evidence" value="ECO:0007669"/>
    <property type="project" value="TreeGrafter"/>
</dbReference>
<evidence type="ECO:0000256" key="2">
    <source>
        <dbReference type="ARBA" id="ARBA00022692"/>
    </source>
</evidence>
<dbReference type="AlphaFoldDB" id="A0A7C5Z658"/>
<dbReference type="Gene3D" id="1.20.1420.30">
    <property type="entry name" value="NCX, central ion-binding region"/>
    <property type="match status" value="1"/>
</dbReference>
<keyword evidence="2 5" id="KW-0812">Transmembrane</keyword>
<accession>A0A7C5Z658</accession>
<proteinExistence type="predicted"/>
<feature type="domain" description="Sodium/calcium exchanger membrane region" evidence="6">
    <location>
        <begin position="7"/>
        <end position="159"/>
    </location>
</feature>
<name>A0A7C5Z658_9FIRM</name>
<feature type="domain" description="Sodium/calcium exchanger membrane region" evidence="6">
    <location>
        <begin position="195"/>
        <end position="334"/>
    </location>
</feature>
<feature type="transmembrane region" description="Helical" evidence="5">
    <location>
        <begin position="258"/>
        <end position="281"/>
    </location>
</feature>
<keyword evidence="4 5" id="KW-0472">Membrane</keyword>